<evidence type="ECO:0000313" key="1">
    <source>
        <dbReference type="EMBL" id="KOO03029.1"/>
    </source>
</evidence>
<name>A0A0M0HLU7_VIBNE</name>
<dbReference type="EMBL" id="LHPJ01000008">
    <property type="protein sequence ID" value="KOO03029.1"/>
    <property type="molecule type" value="Genomic_DNA"/>
</dbReference>
<reference evidence="1" key="1">
    <citation type="submission" date="2015-08" db="EMBL/GenBank/DDBJ databases">
        <title>Complete DNA Sequence of Pseudomonas syringae pv. actinidiae, the Causal Agent of Kiwifruit Canker Disease.</title>
        <authorList>
            <person name="Rikkerink E.H.A."/>
            <person name="Fineran P.C."/>
        </authorList>
    </citation>
    <scope>NUCLEOTIDE SEQUENCE</scope>
    <source>
        <strain evidence="1">DSM 19584</strain>
    </source>
</reference>
<dbReference type="OrthoDB" id="5916374at2"/>
<dbReference type="Proteomes" id="UP000037515">
    <property type="component" value="Unassembled WGS sequence"/>
</dbReference>
<keyword evidence="2" id="KW-1185">Reference proteome</keyword>
<sequence length="201" mass="22659">MHYAISHQSLRQEFLLSTPRRKLLKHTLLYVRSGLVLAKLGKQEYAIEKGEAFWLPFDALCSLTYFPGSDIQVIELSSRVTSPLPKQGGFAQLEELVLAILNRLSQNVANNEVQQAILTVLRHELATLKTKLYESTLTRHINQWKWDGGKSDLSNEQQLVLKIREANKMMLSGQKRAQVIGKLFGGDDAAFSQLEALLLGK</sequence>
<comment type="caution">
    <text evidence="1">The sequence shown here is derived from an EMBL/GenBank/DDBJ whole genome shotgun (WGS) entry which is preliminary data.</text>
</comment>
<proteinExistence type="predicted"/>
<evidence type="ECO:0000313" key="2">
    <source>
        <dbReference type="Proteomes" id="UP000037515"/>
    </source>
</evidence>
<accession>A0A0M0HLU7</accession>
<protein>
    <submittedName>
        <fullName evidence="1">AraC family transcriptional regulator</fullName>
    </submittedName>
</protein>
<dbReference type="PATRIC" id="fig|693.5.peg.2196"/>
<gene>
    <name evidence="1" type="ORF">AKJ17_10735</name>
</gene>
<organism evidence="1 2">
    <name type="scientific">Vibrio nereis</name>
    <dbReference type="NCBI Taxonomy" id="693"/>
    <lineage>
        <taxon>Bacteria</taxon>
        <taxon>Pseudomonadati</taxon>
        <taxon>Pseudomonadota</taxon>
        <taxon>Gammaproteobacteria</taxon>
        <taxon>Vibrionales</taxon>
        <taxon>Vibrionaceae</taxon>
        <taxon>Vibrio</taxon>
    </lineage>
</organism>
<dbReference type="AlphaFoldDB" id="A0A0M0HLU7"/>